<dbReference type="OrthoDB" id="2377098at2"/>
<dbReference type="EMBL" id="LJCO01000054">
    <property type="protein sequence ID" value="KPV43276.1"/>
    <property type="molecule type" value="Genomic_DNA"/>
</dbReference>
<keyword evidence="3" id="KW-1185">Reference proteome</keyword>
<dbReference type="RefSeq" id="WP_054969710.1">
    <property type="nucleotide sequence ID" value="NZ_LJCO01000054.1"/>
</dbReference>
<dbReference type="AlphaFoldDB" id="A0A0P9GQW8"/>
<proteinExistence type="predicted"/>
<dbReference type="PATRIC" id="fig|471514.4.peg.1436"/>
<sequence length="59" mass="6592">MQVANAGFMALGILVPILTVICWIALMVAVFQMRNSMQNTSAKLDAIYKLLLDNYKKSE</sequence>
<evidence type="ECO:0000313" key="2">
    <source>
        <dbReference type="EMBL" id="KPV43276.1"/>
    </source>
</evidence>
<feature type="transmembrane region" description="Helical" evidence="1">
    <location>
        <begin position="6"/>
        <end position="31"/>
    </location>
</feature>
<keyword evidence="1" id="KW-0472">Membrane</keyword>
<keyword evidence="1" id="KW-1133">Transmembrane helix</keyword>
<organism evidence="2 3">
    <name type="scientific">Alicyclobacillus ferrooxydans</name>
    <dbReference type="NCBI Taxonomy" id="471514"/>
    <lineage>
        <taxon>Bacteria</taxon>
        <taxon>Bacillati</taxon>
        <taxon>Bacillota</taxon>
        <taxon>Bacilli</taxon>
        <taxon>Bacillales</taxon>
        <taxon>Alicyclobacillaceae</taxon>
        <taxon>Alicyclobacillus</taxon>
    </lineage>
</organism>
<accession>A0A0P9GQW8</accession>
<dbReference type="Proteomes" id="UP000050482">
    <property type="component" value="Unassembled WGS sequence"/>
</dbReference>
<protein>
    <submittedName>
        <fullName evidence="2">Uncharacterized protein</fullName>
    </submittedName>
</protein>
<gene>
    <name evidence="2" type="ORF">AN477_13640</name>
</gene>
<keyword evidence="1" id="KW-0812">Transmembrane</keyword>
<evidence type="ECO:0000313" key="3">
    <source>
        <dbReference type="Proteomes" id="UP000050482"/>
    </source>
</evidence>
<evidence type="ECO:0000256" key="1">
    <source>
        <dbReference type="SAM" id="Phobius"/>
    </source>
</evidence>
<reference evidence="2 3" key="1">
    <citation type="submission" date="2015-09" db="EMBL/GenBank/DDBJ databases">
        <title>Draft genome sequence of Alicyclobacillus ferrooxydans DSM 22381.</title>
        <authorList>
            <person name="Hemp J."/>
        </authorList>
    </citation>
    <scope>NUCLEOTIDE SEQUENCE [LARGE SCALE GENOMIC DNA]</scope>
    <source>
        <strain evidence="2 3">TC-34</strain>
    </source>
</reference>
<name>A0A0P9GQW8_9BACL</name>
<comment type="caution">
    <text evidence="2">The sequence shown here is derived from an EMBL/GenBank/DDBJ whole genome shotgun (WGS) entry which is preliminary data.</text>
</comment>